<keyword evidence="2" id="KW-1185">Reference proteome</keyword>
<proteinExistence type="predicted"/>
<dbReference type="RefSeq" id="WP_015176656.1">
    <property type="nucleotide sequence ID" value="NC_019729.1"/>
</dbReference>
<dbReference type="eggNOG" id="COG2304">
    <property type="taxonomic scope" value="Bacteria"/>
</dbReference>
<dbReference type="STRING" id="179408.Osc7112_2977"/>
<dbReference type="Proteomes" id="UP000010478">
    <property type="component" value="Chromosome"/>
</dbReference>
<name>K9VIM4_9CYAN</name>
<sequence>MPANVLEDRDYTIIIARSAASRDPHHPWYEEWVEAQASLIDLAKKCQEFDSDGITLYEASTPMWKYKNSNVARLAEILQRQNTEQDSANPTVTNLEEALKSTFSDYFASQPNPKGKKGAIIVAVLDQKPENAAAVAEIIVSAANKIDKDEEIGVSFIQIGDDLKTREFLTDLDTNLQGRGARFDIVDTKFWHEIKRSSVVQFLIGAIND</sequence>
<dbReference type="HOGENOM" id="CLU_112860_0_0_3"/>
<dbReference type="PANTHER" id="PTHR34706">
    <property type="entry name" value="SLR1338 PROTEIN"/>
    <property type="match status" value="1"/>
</dbReference>
<accession>K9VIM4</accession>
<evidence type="ECO:0008006" key="3">
    <source>
        <dbReference type="Google" id="ProtNLM"/>
    </source>
</evidence>
<evidence type="ECO:0000313" key="2">
    <source>
        <dbReference type="Proteomes" id="UP000010478"/>
    </source>
</evidence>
<gene>
    <name evidence="1" type="ORF">Osc7112_2977</name>
</gene>
<dbReference type="AlphaFoldDB" id="K9VIM4"/>
<dbReference type="KEGG" id="oni:Osc7112_2977"/>
<dbReference type="EMBL" id="CP003614">
    <property type="protein sequence ID" value="AFZ07374.1"/>
    <property type="molecule type" value="Genomic_DNA"/>
</dbReference>
<dbReference type="OrthoDB" id="1523785at2"/>
<organism evidence="1 2">
    <name type="scientific">Phormidium nigroviride PCC 7112</name>
    <dbReference type="NCBI Taxonomy" id="179408"/>
    <lineage>
        <taxon>Bacteria</taxon>
        <taxon>Bacillati</taxon>
        <taxon>Cyanobacteriota</taxon>
        <taxon>Cyanophyceae</taxon>
        <taxon>Oscillatoriophycideae</taxon>
        <taxon>Oscillatoriales</taxon>
        <taxon>Oscillatoriaceae</taxon>
        <taxon>Phormidium</taxon>
    </lineage>
</organism>
<dbReference type="PANTHER" id="PTHR34706:SF1">
    <property type="entry name" value="VWFA DOMAIN-CONTAINING PROTEIN"/>
    <property type="match status" value="1"/>
</dbReference>
<reference evidence="1 2" key="1">
    <citation type="submission" date="2012-05" db="EMBL/GenBank/DDBJ databases">
        <title>Finished chromosome of genome of Oscillatoria sp. PCC 7112.</title>
        <authorList>
            <consortium name="US DOE Joint Genome Institute"/>
            <person name="Gugger M."/>
            <person name="Coursin T."/>
            <person name="Rippka R."/>
            <person name="Tandeau De Marsac N."/>
            <person name="Huntemann M."/>
            <person name="Wei C.-L."/>
            <person name="Han J."/>
            <person name="Detter J.C."/>
            <person name="Han C."/>
            <person name="Tapia R."/>
            <person name="Davenport K."/>
            <person name="Daligault H."/>
            <person name="Erkkila T."/>
            <person name="Gu W."/>
            <person name="Munk A.C.C."/>
            <person name="Teshima H."/>
            <person name="Xu Y."/>
            <person name="Chain P."/>
            <person name="Chen A."/>
            <person name="Krypides N."/>
            <person name="Mavromatis K."/>
            <person name="Markowitz V."/>
            <person name="Szeto E."/>
            <person name="Ivanova N."/>
            <person name="Mikhailova N."/>
            <person name="Ovchinnikova G."/>
            <person name="Pagani I."/>
            <person name="Pati A."/>
            <person name="Goodwin L."/>
            <person name="Peters L."/>
            <person name="Pitluck S."/>
            <person name="Woyke T."/>
            <person name="Kerfeld C."/>
        </authorList>
    </citation>
    <scope>NUCLEOTIDE SEQUENCE [LARGE SCALE GENOMIC DNA]</scope>
    <source>
        <strain evidence="1 2">PCC 7112</strain>
    </source>
</reference>
<evidence type="ECO:0000313" key="1">
    <source>
        <dbReference type="EMBL" id="AFZ07374.1"/>
    </source>
</evidence>
<protein>
    <recommendedName>
        <fullName evidence="3">von Willebrand factor type A</fullName>
    </recommendedName>
</protein>